<sequence length="279" mass="29766">MQNKLTSNQAAAIMLVRQEARHLNITLPVDAASTPQPLSITAPDPDEITDAVTKALEAGKDPGQDKTVQALVTRAYVANLHSVDEALEAKRDQAALEAFRDAVPAILDQLAEMFATDAATLKKHIDTIGPVPLDSLAPANMPLNVGKAALEVLEASKRIAKVISVWGIIHYMLNNGSRNPYAKTVQAATPTLRQWTENQLHGADPAAWDLVVMGVSLDLAADPEEVESRFASLQRQTDSEHAAALEAEKWGHGGQAARIAGNKGALDNLAHNFAQANAS</sequence>
<keyword evidence="2" id="KW-1185">Reference proteome</keyword>
<dbReference type="Proteomes" id="UP001597307">
    <property type="component" value="Unassembled WGS sequence"/>
</dbReference>
<organism evidence="1 2">
    <name type="scientific">Arthrobacter flavus</name>
    <dbReference type="NCBI Taxonomy" id="95172"/>
    <lineage>
        <taxon>Bacteria</taxon>
        <taxon>Bacillati</taxon>
        <taxon>Actinomycetota</taxon>
        <taxon>Actinomycetes</taxon>
        <taxon>Micrococcales</taxon>
        <taxon>Micrococcaceae</taxon>
        <taxon>Arthrobacter</taxon>
    </lineage>
</organism>
<protein>
    <recommendedName>
        <fullName evidence="3">Toxic anion resistance protein (TelA)</fullName>
    </recommendedName>
</protein>
<gene>
    <name evidence="1" type="ORF">ACFSFX_01815</name>
</gene>
<dbReference type="EMBL" id="JBHUGA010000006">
    <property type="protein sequence ID" value="MFD1845332.1"/>
    <property type="molecule type" value="Genomic_DNA"/>
</dbReference>
<evidence type="ECO:0008006" key="3">
    <source>
        <dbReference type="Google" id="ProtNLM"/>
    </source>
</evidence>
<reference evidence="2" key="1">
    <citation type="journal article" date="2019" name="Int. J. Syst. Evol. Microbiol.">
        <title>The Global Catalogue of Microorganisms (GCM) 10K type strain sequencing project: providing services to taxonomists for standard genome sequencing and annotation.</title>
        <authorList>
            <consortium name="The Broad Institute Genomics Platform"/>
            <consortium name="The Broad Institute Genome Sequencing Center for Infectious Disease"/>
            <person name="Wu L."/>
            <person name="Ma J."/>
        </authorList>
    </citation>
    <scope>NUCLEOTIDE SEQUENCE [LARGE SCALE GENOMIC DNA]</scope>
    <source>
        <strain evidence="2">JCM 11496</strain>
    </source>
</reference>
<evidence type="ECO:0000313" key="1">
    <source>
        <dbReference type="EMBL" id="MFD1845332.1"/>
    </source>
</evidence>
<accession>A0ABW4Q1W1</accession>
<dbReference type="RefSeq" id="WP_343877514.1">
    <property type="nucleotide sequence ID" value="NZ_BAAAIJ010000007.1"/>
</dbReference>
<proteinExistence type="predicted"/>
<comment type="caution">
    <text evidence="1">The sequence shown here is derived from an EMBL/GenBank/DDBJ whole genome shotgun (WGS) entry which is preliminary data.</text>
</comment>
<name>A0ABW4Q1W1_9MICC</name>
<evidence type="ECO:0000313" key="2">
    <source>
        <dbReference type="Proteomes" id="UP001597307"/>
    </source>
</evidence>